<dbReference type="InterPro" id="IPR000782">
    <property type="entry name" value="FAS1_domain"/>
</dbReference>
<evidence type="ECO:0000259" key="1">
    <source>
        <dbReference type="PROSITE" id="PS50213"/>
    </source>
</evidence>
<sequence>MFLDAFFRLFATDSEDEMKLRNFLKCGLAVIAFAVTLGGCGGSDDDENDFSFTGTIAVVAKEQGFNAFVAAVTKASIGSFSDPNAQLTVFAPTDQAFDTLAKQLGFADATAMVNALPSDTLQSILNYHVLGSKKLAADLSAGGPTQQTAYTFENAPATLRFHFSNGVKITDAALTVATVVTPDIPARNSVIHAIDKVLIPPGLLNIVQMAQVNPTFSSLVSALVVADLQGTLSGAGPFTVFAPTNAAFPATPLNFSTAQLRTILTYHVVPGQVLSTQIPYDTPVPTVSMQTISFVAGTPPAIRDTTSTLANIVAVDVRASNGVIHVIDKVLIPTL</sequence>
<comment type="caution">
    <text evidence="2">The sequence shown here is derived from an EMBL/GenBank/DDBJ whole genome shotgun (WGS) entry which is preliminary data.</text>
</comment>
<keyword evidence="3" id="KW-1185">Reference proteome</keyword>
<protein>
    <submittedName>
        <fullName evidence="2">Fasciclin domain-containing protein</fullName>
    </submittedName>
</protein>
<dbReference type="InterPro" id="IPR050904">
    <property type="entry name" value="Adhesion/Biosynth-related"/>
</dbReference>
<dbReference type="Pfam" id="PF02469">
    <property type="entry name" value="Fasciclin"/>
    <property type="match status" value="2"/>
</dbReference>
<dbReference type="Proteomes" id="UP001595665">
    <property type="component" value="Unassembled WGS sequence"/>
</dbReference>
<feature type="domain" description="FAS1" evidence="1">
    <location>
        <begin position="52"/>
        <end position="198"/>
    </location>
</feature>
<organism evidence="2 3">
    <name type="scientific">Massilia haematophila</name>
    <dbReference type="NCBI Taxonomy" id="457923"/>
    <lineage>
        <taxon>Bacteria</taxon>
        <taxon>Pseudomonadati</taxon>
        <taxon>Pseudomonadota</taxon>
        <taxon>Betaproteobacteria</taxon>
        <taxon>Burkholderiales</taxon>
        <taxon>Oxalobacteraceae</taxon>
        <taxon>Telluria group</taxon>
        <taxon>Massilia</taxon>
    </lineage>
</organism>
<evidence type="ECO:0000313" key="2">
    <source>
        <dbReference type="EMBL" id="MFC3460744.1"/>
    </source>
</evidence>
<dbReference type="Gene3D" id="2.30.180.10">
    <property type="entry name" value="FAS1 domain"/>
    <property type="match status" value="2"/>
</dbReference>
<dbReference type="SUPFAM" id="SSF82153">
    <property type="entry name" value="FAS1 domain"/>
    <property type="match status" value="2"/>
</dbReference>
<reference evidence="3" key="1">
    <citation type="journal article" date="2019" name="Int. J. Syst. Evol. Microbiol.">
        <title>The Global Catalogue of Microorganisms (GCM) 10K type strain sequencing project: providing services to taxonomists for standard genome sequencing and annotation.</title>
        <authorList>
            <consortium name="The Broad Institute Genomics Platform"/>
            <consortium name="The Broad Institute Genome Sequencing Center for Infectious Disease"/>
            <person name="Wu L."/>
            <person name="Ma J."/>
        </authorList>
    </citation>
    <scope>NUCLEOTIDE SEQUENCE [LARGE SCALE GENOMIC DNA]</scope>
    <source>
        <strain evidence="3">CCM 7480</strain>
    </source>
</reference>
<dbReference type="EMBL" id="JBHRVV010000001">
    <property type="protein sequence ID" value="MFC3460744.1"/>
    <property type="molecule type" value="Genomic_DNA"/>
</dbReference>
<gene>
    <name evidence="2" type="ORF">ACFOPH_21230</name>
</gene>
<dbReference type="RefSeq" id="WP_379737158.1">
    <property type="nucleotide sequence ID" value="NZ_JBHRVV010000001.1"/>
</dbReference>
<dbReference type="PANTHER" id="PTHR10900:SF77">
    <property type="entry name" value="FI19380P1"/>
    <property type="match status" value="1"/>
</dbReference>
<proteinExistence type="predicted"/>
<dbReference type="InterPro" id="IPR036378">
    <property type="entry name" value="FAS1_dom_sf"/>
</dbReference>
<name>A0ABV7PNL2_9BURK</name>
<dbReference type="SMART" id="SM00554">
    <property type="entry name" value="FAS1"/>
    <property type="match status" value="2"/>
</dbReference>
<feature type="domain" description="FAS1" evidence="1">
    <location>
        <begin position="203"/>
        <end position="331"/>
    </location>
</feature>
<dbReference type="PANTHER" id="PTHR10900">
    <property type="entry name" value="PERIOSTIN-RELATED"/>
    <property type="match status" value="1"/>
</dbReference>
<evidence type="ECO:0000313" key="3">
    <source>
        <dbReference type="Proteomes" id="UP001595665"/>
    </source>
</evidence>
<dbReference type="PROSITE" id="PS50213">
    <property type="entry name" value="FAS1"/>
    <property type="match status" value="2"/>
</dbReference>
<accession>A0ABV7PNL2</accession>